<evidence type="ECO:0000313" key="4">
    <source>
        <dbReference type="WBParaSite" id="EVEC_0000034001-mRNA-1"/>
    </source>
</evidence>
<dbReference type="Gene3D" id="3.40.50.2300">
    <property type="match status" value="1"/>
</dbReference>
<dbReference type="PROSITE" id="PS50822">
    <property type="entry name" value="PIWI"/>
    <property type="match status" value="1"/>
</dbReference>
<dbReference type="AlphaFoldDB" id="A0A0N4UT25"/>
<dbReference type="PROSITE" id="PS50821">
    <property type="entry name" value="PAZ"/>
    <property type="match status" value="1"/>
</dbReference>
<dbReference type="Gene3D" id="3.30.420.10">
    <property type="entry name" value="Ribonuclease H-like superfamily/Ribonuclease H"/>
    <property type="match status" value="1"/>
</dbReference>
<dbReference type="InterPro" id="IPR036085">
    <property type="entry name" value="PAZ_dom_sf"/>
</dbReference>
<evidence type="ECO:0000259" key="2">
    <source>
        <dbReference type="PROSITE" id="PS50821"/>
    </source>
</evidence>
<dbReference type="Gene3D" id="2.170.260.10">
    <property type="entry name" value="paz domain"/>
    <property type="match status" value="1"/>
</dbReference>
<dbReference type="SUPFAM" id="SSF53098">
    <property type="entry name" value="Ribonuclease H-like"/>
    <property type="match status" value="1"/>
</dbReference>
<organism evidence="4">
    <name type="scientific">Enterobius vermicularis</name>
    <name type="common">Human pinworm</name>
    <dbReference type="NCBI Taxonomy" id="51028"/>
    <lineage>
        <taxon>Eukaryota</taxon>
        <taxon>Metazoa</taxon>
        <taxon>Ecdysozoa</taxon>
        <taxon>Nematoda</taxon>
        <taxon>Chromadorea</taxon>
        <taxon>Rhabditida</taxon>
        <taxon>Spirurina</taxon>
        <taxon>Oxyuridomorpha</taxon>
        <taxon>Oxyuroidea</taxon>
        <taxon>Oxyuridae</taxon>
        <taxon>Enterobius</taxon>
    </lineage>
</organism>
<dbReference type="WBParaSite" id="EVEC_0000034001-mRNA-1">
    <property type="protein sequence ID" value="EVEC_0000034001-mRNA-1"/>
    <property type="gene ID" value="EVEC_0000034001"/>
</dbReference>
<feature type="domain" description="PAZ" evidence="2">
    <location>
        <begin position="265"/>
        <end position="373"/>
    </location>
</feature>
<name>A0A0N4UT25_ENTVE</name>
<reference evidence="4" key="1">
    <citation type="submission" date="2017-02" db="UniProtKB">
        <authorList>
            <consortium name="WormBaseParasite"/>
        </authorList>
    </citation>
    <scope>IDENTIFICATION</scope>
</reference>
<dbReference type="Pfam" id="PF02171">
    <property type="entry name" value="Piwi"/>
    <property type="match status" value="1"/>
</dbReference>
<comment type="similarity">
    <text evidence="1">Belongs to the argonaute family.</text>
</comment>
<dbReference type="CDD" id="cd02846">
    <property type="entry name" value="PAZ_argonaute_like"/>
    <property type="match status" value="1"/>
</dbReference>
<dbReference type="InterPro" id="IPR003165">
    <property type="entry name" value="Piwi"/>
</dbReference>
<dbReference type="SMART" id="SM00949">
    <property type="entry name" value="PAZ"/>
    <property type="match status" value="1"/>
</dbReference>
<sequence>LQLQPILPAKTAYGQRTTGNIRILTNLYGIIPTKNTPFYRYDFRVLEEYPPKQKGGEPVLKQVTKQTKEDYTSIERKNKCVAVYIRLLDQQYEFFGEISSFVYDRASILYSLDKLKIADGETKSFIVDPNDLPSDMFPENCTRILVYVKQCSQDFQLTSTNLQSGYNLNPNLVNQSLLQFYELLLSQEAFFTDGRFVSYGSGESYLYNPSEFGFEDDEVPLLPDGKYIGVGASKVVKVLEGPHRNPIMSVNVDVKKAAFHIELQCVAEKVADICGCRVGARIDSHQIKLLSRMLRGLYVRCNYGQYKVFCISEFAEQSADTMRIKRGGQMISLVQYFQEKYDVNLRFVKLPLAVEKTSKGISHYPIELLFICENQRVTLPQESSKQVEETVKASATLPRARIQQTLNMMRALKLDNGGRGNRWCREFQLQLSEKSLEVEARVLHKPTVFYGNNGDVVMKDSGSWSIAENTIYIIPSSCKRWMPVALVSATDRFTKKDLEQYVKWFLKRCHSRGISIAYPEEVSYFPRAREPDVETAFKIGQREAVKFIHFVTSETLRFHERIKFFESQYQILTQDVLTKTAALVHRRSQTLDNIVHKTNLKLGGLNFDLRLESQEYVSCCTSLYVVPSTNVDSFRAQKWISRRDRLIIGIDLTTTNTTAKNDPSQNLSVYGLCLGETAIRDLAVESLKLAKKYRGVPRHLVIVRDGISEGQYKYVLEKEVQQVKDACITAGGRNYRPHITFVVVTKRHHLRLYRSQIDFRGRASEQNIPPGTVVDHSIVSPIYNEFYLNSYVPLQGTTKASKYNVLFDTSNISPDEVQGMMYALTFNLQTTNQPCSVPAPVMMANQMAARGRSNFTIFFGQAPEDCEELDLDRINLQLGYMGKELAECRFNA</sequence>
<dbReference type="InterPro" id="IPR012337">
    <property type="entry name" value="RNaseH-like_sf"/>
</dbReference>
<dbReference type="GO" id="GO:0003723">
    <property type="term" value="F:RNA binding"/>
    <property type="evidence" value="ECO:0007669"/>
    <property type="project" value="InterPro"/>
</dbReference>
<dbReference type="InterPro" id="IPR036397">
    <property type="entry name" value="RNaseH_sf"/>
</dbReference>
<dbReference type="Pfam" id="PF02170">
    <property type="entry name" value="PAZ"/>
    <property type="match status" value="1"/>
</dbReference>
<accession>A0A0N4UT25</accession>
<evidence type="ECO:0000259" key="3">
    <source>
        <dbReference type="PROSITE" id="PS50822"/>
    </source>
</evidence>
<dbReference type="SUPFAM" id="SSF101690">
    <property type="entry name" value="PAZ domain"/>
    <property type="match status" value="1"/>
</dbReference>
<protein>
    <submittedName>
        <fullName evidence="4">PAZ domain-containing protein</fullName>
    </submittedName>
</protein>
<proteinExistence type="inferred from homology"/>
<dbReference type="InterPro" id="IPR003100">
    <property type="entry name" value="PAZ_dom"/>
</dbReference>
<feature type="domain" description="Piwi" evidence="3">
    <location>
        <begin position="697"/>
        <end position="856"/>
    </location>
</feature>
<evidence type="ECO:0000256" key="1">
    <source>
        <dbReference type="RuleBase" id="RU361178"/>
    </source>
</evidence>
<dbReference type="SMART" id="SM00950">
    <property type="entry name" value="Piwi"/>
    <property type="match status" value="1"/>
</dbReference>
<dbReference type="PANTHER" id="PTHR22891">
    <property type="entry name" value="EUKARYOTIC TRANSLATION INITIATION FACTOR 2C"/>
    <property type="match status" value="1"/>
</dbReference>